<reference evidence="2 3" key="1">
    <citation type="journal article" date="2018" name="Int. J. Syst. Evol. Microbiol.">
        <title>Whole-genome-based revisit of Photorhabdus phylogeny: proposal for the elevation of most Photorhabdus subspecies to the species level and description of one novel species Photorhabdus bodei sp. nov., and one novel subspecies Photorhabdus laumondii subsp. clarkei subsp. nov.</title>
        <authorList>
            <person name="Machado R.A.R."/>
            <person name="Wuthrich D."/>
            <person name="Kuhnert P."/>
            <person name="Arce C.C.M."/>
            <person name="Thonen L."/>
            <person name="Ruiz C."/>
            <person name="Zhang X."/>
            <person name="Robert C.A.M."/>
            <person name="Karimi J."/>
            <person name="Kamali S."/>
            <person name="Ma J."/>
            <person name="Bruggmann R."/>
            <person name="Erb M."/>
        </authorList>
    </citation>
    <scope>NUCLEOTIDE SEQUENCE [LARGE SCALE GENOMIC DNA]</scope>
    <source>
        <strain evidence="2 3">LJ24-63</strain>
    </source>
</reference>
<keyword evidence="1" id="KW-1133">Transmembrane helix</keyword>
<protein>
    <submittedName>
        <fullName evidence="2">Uncharacterized protein</fullName>
    </submittedName>
</protein>
<dbReference type="AlphaFoldDB" id="A0A329XJP9"/>
<gene>
    <name evidence="2" type="ORF">CKY02_00735</name>
</gene>
<accession>A0A329XJP9</accession>
<dbReference type="Proteomes" id="UP000250919">
    <property type="component" value="Unassembled WGS sequence"/>
</dbReference>
<keyword evidence="1" id="KW-0472">Membrane</keyword>
<proteinExistence type="predicted"/>
<evidence type="ECO:0000313" key="3">
    <source>
        <dbReference type="Proteomes" id="UP000250919"/>
    </source>
</evidence>
<evidence type="ECO:0000313" key="2">
    <source>
        <dbReference type="EMBL" id="RAX14463.1"/>
    </source>
</evidence>
<evidence type="ECO:0000256" key="1">
    <source>
        <dbReference type="SAM" id="Phobius"/>
    </source>
</evidence>
<feature type="transmembrane region" description="Helical" evidence="1">
    <location>
        <begin position="12"/>
        <end position="30"/>
    </location>
</feature>
<sequence>MLYNSLPAWKKGALIIKLTYPLILSVIKLINNYNFKQYNGGLKFIIWGHHFIKFYLNFHSCQTLRLN</sequence>
<dbReference type="EMBL" id="NSCM01000001">
    <property type="protein sequence ID" value="RAX14463.1"/>
    <property type="molecule type" value="Genomic_DNA"/>
</dbReference>
<comment type="caution">
    <text evidence="2">The sequence shown here is derived from an EMBL/GenBank/DDBJ whole genome shotgun (WGS) entry which is preliminary data.</text>
</comment>
<name>A0A329XJP9_9GAMM</name>
<organism evidence="2 3">
    <name type="scientific">Photorhabdus bodei</name>
    <dbReference type="NCBI Taxonomy" id="2029681"/>
    <lineage>
        <taxon>Bacteria</taxon>
        <taxon>Pseudomonadati</taxon>
        <taxon>Pseudomonadota</taxon>
        <taxon>Gammaproteobacteria</taxon>
        <taxon>Enterobacterales</taxon>
        <taxon>Morganellaceae</taxon>
        <taxon>Photorhabdus</taxon>
    </lineage>
</organism>
<keyword evidence="1" id="KW-0812">Transmembrane</keyword>